<feature type="region of interest" description="Disordered" evidence="1">
    <location>
        <begin position="201"/>
        <end position="237"/>
    </location>
</feature>
<gene>
    <name evidence="2" type="ORF">KFK09_008756</name>
</gene>
<feature type="compositionally biased region" description="Basic and acidic residues" evidence="1">
    <location>
        <begin position="176"/>
        <end position="187"/>
    </location>
</feature>
<evidence type="ECO:0008006" key="4">
    <source>
        <dbReference type="Google" id="ProtNLM"/>
    </source>
</evidence>
<proteinExistence type="predicted"/>
<dbReference type="InterPro" id="IPR008833">
    <property type="entry name" value="Surf2"/>
</dbReference>
<accession>A0A8T3BKZ4</accession>
<dbReference type="Proteomes" id="UP000829196">
    <property type="component" value="Unassembled WGS sequence"/>
</dbReference>
<organism evidence="2 3">
    <name type="scientific">Dendrobium nobile</name>
    <name type="common">Orchid</name>
    <dbReference type="NCBI Taxonomy" id="94219"/>
    <lineage>
        <taxon>Eukaryota</taxon>
        <taxon>Viridiplantae</taxon>
        <taxon>Streptophyta</taxon>
        <taxon>Embryophyta</taxon>
        <taxon>Tracheophyta</taxon>
        <taxon>Spermatophyta</taxon>
        <taxon>Magnoliopsida</taxon>
        <taxon>Liliopsida</taxon>
        <taxon>Asparagales</taxon>
        <taxon>Orchidaceae</taxon>
        <taxon>Epidendroideae</taxon>
        <taxon>Malaxideae</taxon>
        <taxon>Dendrobiinae</taxon>
        <taxon>Dendrobium</taxon>
    </lineage>
</organism>
<feature type="compositionally biased region" description="Basic and acidic residues" evidence="1">
    <location>
        <begin position="201"/>
        <end position="214"/>
    </location>
</feature>
<feature type="compositionally biased region" description="Polar residues" evidence="1">
    <location>
        <begin position="218"/>
        <end position="236"/>
    </location>
</feature>
<sequence>MSVTNRGDEEGENQNPGSAAGESKVNNQKVKEGSFLLGSPTFVDLGNGRWRCDETGHDLPGNEKESYSHTKACRVALIDAALAKKKPILNTFQPHPISKSMLVCSLTGDVINKSEQHIWKHINGRRFLKKLEEKEVEKLASPTKDNRREKKISKVKASSIHKNQNLEADENGYLARESETESADAEKPSFWVPPVGERWDFDDGRDRWESHNSDQETEATGNAASVMNEENGSESMELSMCTKRLSIAVGPNSFARRKKKMKKA</sequence>
<evidence type="ECO:0000256" key="1">
    <source>
        <dbReference type="SAM" id="MobiDB-lite"/>
    </source>
</evidence>
<feature type="region of interest" description="Disordered" evidence="1">
    <location>
        <begin position="1"/>
        <end position="27"/>
    </location>
</feature>
<feature type="region of interest" description="Disordered" evidence="1">
    <location>
        <begin position="138"/>
        <end position="189"/>
    </location>
</feature>
<protein>
    <recommendedName>
        <fullName evidence="4">Surfeit locus protein 2</fullName>
    </recommendedName>
</protein>
<name>A0A8T3BKZ4_DENNO</name>
<dbReference type="PANTHER" id="PTHR47854">
    <property type="entry name" value="SURFEIT LOCUS PROTEIN 2 (SURF2)"/>
    <property type="match status" value="1"/>
</dbReference>
<evidence type="ECO:0000313" key="2">
    <source>
        <dbReference type="EMBL" id="KAI0516084.1"/>
    </source>
</evidence>
<dbReference type="EMBL" id="JAGYWB010000007">
    <property type="protein sequence ID" value="KAI0516084.1"/>
    <property type="molecule type" value="Genomic_DNA"/>
</dbReference>
<reference evidence="2" key="1">
    <citation type="journal article" date="2022" name="Front. Genet.">
        <title>Chromosome-Scale Assembly of the Dendrobium nobile Genome Provides Insights Into the Molecular Mechanism of the Biosynthesis of the Medicinal Active Ingredient of Dendrobium.</title>
        <authorList>
            <person name="Xu Q."/>
            <person name="Niu S.-C."/>
            <person name="Li K.-L."/>
            <person name="Zheng P.-J."/>
            <person name="Zhang X.-J."/>
            <person name="Jia Y."/>
            <person name="Liu Y."/>
            <person name="Niu Y.-X."/>
            <person name="Yu L.-H."/>
            <person name="Chen D.-F."/>
            <person name="Zhang G.-Q."/>
        </authorList>
    </citation>
    <scope>NUCLEOTIDE SEQUENCE</scope>
    <source>
        <tissue evidence="2">Leaf</tissue>
    </source>
</reference>
<dbReference type="OrthoDB" id="127285at2759"/>
<keyword evidence="3" id="KW-1185">Reference proteome</keyword>
<dbReference type="AlphaFoldDB" id="A0A8T3BKZ4"/>
<dbReference type="PANTHER" id="PTHR47854:SF1">
    <property type="entry name" value="SURFEIT LOCUS PROTEIN 2 (SURF2)"/>
    <property type="match status" value="1"/>
</dbReference>
<dbReference type="Pfam" id="PF05477">
    <property type="entry name" value="SURF2"/>
    <property type="match status" value="1"/>
</dbReference>
<feature type="compositionally biased region" description="Basic and acidic residues" evidence="1">
    <location>
        <begin position="138"/>
        <end position="148"/>
    </location>
</feature>
<evidence type="ECO:0000313" key="3">
    <source>
        <dbReference type="Proteomes" id="UP000829196"/>
    </source>
</evidence>
<comment type="caution">
    <text evidence="2">The sequence shown here is derived from an EMBL/GenBank/DDBJ whole genome shotgun (WGS) entry which is preliminary data.</text>
</comment>